<evidence type="ECO:0000256" key="3">
    <source>
        <dbReference type="ARBA" id="ARBA00022448"/>
    </source>
</evidence>
<keyword evidence="10" id="KW-1185">Reference proteome</keyword>
<keyword evidence="3" id="KW-0813">Transport</keyword>
<dbReference type="GO" id="GO:0016020">
    <property type="term" value="C:membrane"/>
    <property type="evidence" value="ECO:0007669"/>
    <property type="project" value="UniProtKB-SubCell"/>
</dbReference>
<dbReference type="InterPro" id="IPR000711">
    <property type="entry name" value="ATPase_OSCP/dsu"/>
</dbReference>
<dbReference type="AlphaFoldDB" id="A0A3R7QVW0"/>
<dbReference type="HAMAP" id="MF_01416">
    <property type="entry name" value="ATP_synth_delta_bact"/>
    <property type="match status" value="1"/>
</dbReference>
<dbReference type="GO" id="GO:0046933">
    <property type="term" value="F:proton-transporting ATP synthase activity, rotational mechanism"/>
    <property type="evidence" value="ECO:0007669"/>
    <property type="project" value="InterPro"/>
</dbReference>
<sequence length="202" mass="21605">MIARSFSTSVATRQLVQPPVQVFGVEGRYATALYSAAMKKKSLDAVDKDIKELSGLLKTDPQLKDFLTNPLLSKDLKKEAINSVLAKKNASPLTVNLFGALAENGRLASVDGVLNSFGIIMAAVRGEVICEVTTAKPLDAAMKKDLEASLNAFLKKGESLQLTLKVDPAIIGGMIVSIGDKYADMSMASKIKKFTSLLEQAV</sequence>
<dbReference type="PANTHER" id="PTHR11910">
    <property type="entry name" value="ATP SYNTHASE DELTA CHAIN"/>
    <property type="match status" value="1"/>
</dbReference>
<evidence type="ECO:0000256" key="2">
    <source>
        <dbReference type="ARBA" id="ARBA00007046"/>
    </source>
</evidence>
<gene>
    <name evidence="9" type="ORF">C7M84_001091</name>
</gene>
<dbReference type="NCBIfam" id="TIGR01145">
    <property type="entry name" value="ATP_synt_delta"/>
    <property type="match status" value="1"/>
</dbReference>
<evidence type="ECO:0000256" key="7">
    <source>
        <dbReference type="ARBA" id="ARBA00023310"/>
    </source>
</evidence>
<comment type="subcellular location">
    <subcellularLocation>
        <location evidence="1">Membrane</location>
    </subcellularLocation>
</comment>
<evidence type="ECO:0000256" key="5">
    <source>
        <dbReference type="ARBA" id="ARBA00023065"/>
    </source>
</evidence>
<dbReference type="SUPFAM" id="SSF47928">
    <property type="entry name" value="N-terminal domain of the delta subunit of the F1F0-ATP synthase"/>
    <property type="match status" value="1"/>
</dbReference>
<keyword evidence="6" id="KW-0472">Membrane</keyword>
<dbReference type="EMBL" id="QCYY01001145">
    <property type="protein sequence ID" value="ROT80184.1"/>
    <property type="molecule type" value="Genomic_DNA"/>
</dbReference>
<keyword evidence="7" id="KW-0066">ATP synthesis</keyword>
<comment type="similarity">
    <text evidence="2">Belongs to the ATPase delta chain family.</text>
</comment>
<name>A0A3R7QVW0_PENVA</name>
<dbReference type="Pfam" id="PF00213">
    <property type="entry name" value="OSCP"/>
    <property type="match status" value="1"/>
</dbReference>
<evidence type="ECO:0000256" key="6">
    <source>
        <dbReference type="ARBA" id="ARBA00023136"/>
    </source>
</evidence>
<keyword evidence="5" id="KW-0406">Ion transport</keyword>
<organism evidence="9 10">
    <name type="scientific">Penaeus vannamei</name>
    <name type="common">Whiteleg shrimp</name>
    <name type="synonym">Litopenaeus vannamei</name>
    <dbReference type="NCBI Taxonomy" id="6689"/>
    <lineage>
        <taxon>Eukaryota</taxon>
        <taxon>Metazoa</taxon>
        <taxon>Ecdysozoa</taxon>
        <taxon>Arthropoda</taxon>
        <taxon>Crustacea</taxon>
        <taxon>Multicrustacea</taxon>
        <taxon>Malacostraca</taxon>
        <taxon>Eumalacostraca</taxon>
        <taxon>Eucarida</taxon>
        <taxon>Decapoda</taxon>
        <taxon>Dendrobranchiata</taxon>
        <taxon>Penaeoidea</taxon>
        <taxon>Penaeidae</taxon>
        <taxon>Penaeus</taxon>
    </lineage>
</organism>
<dbReference type="InterPro" id="IPR026015">
    <property type="entry name" value="ATP_synth_OSCP/delta_N_sf"/>
</dbReference>
<dbReference type="OrthoDB" id="1262810at2759"/>
<evidence type="ECO:0000256" key="4">
    <source>
        <dbReference type="ARBA" id="ARBA00022781"/>
    </source>
</evidence>
<accession>A0A3R7QVW0</accession>
<keyword evidence="4" id="KW-0375">Hydrogen ion transport</keyword>
<evidence type="ECO:0000313" key="9">
    <source>
        <dbReference type="EMBL" id="ROT80184.1"/>
    </source>
</evidence>
<comment type="caution">
    <text evidence="9">The sequence shown here is derived from an EMBL/GenBank/DDBJ whole genome shotgun (WGS) entry which is preliminary data.</text>
</comment>
<dbReference type="STRING" id="6689.A0A3R7QVW0"/>
<proteinExistence type="inferred from homology"/>
<evidence type="ECO:0000256" key="8">
    <source>
        <dbReference type="ARBA" id="ARBA00033369"/>
    </source>
</evidence>
<dbReference type="Proteomes" id="UP000283509">
    <property type="component" value="Unassembled WGS sequence"/>
</dbReference>
<reference evidence="9 10" key="2">
    <citation type="submission" date="2019-01" db="EMBL/GenBank/DDBJ databases">
        <title>The decoding of complex shrimp genome reveals the adaptation for benthos swimmer, frequently molting mechanism and breeding impact on genome.</title>
        <authorList>
            <person name="Sun Y."/>
            <person name="Gao Y."/>
            <person name="Yu Y."/>
        </authorList>
    </citation>
    <scope>NUCLEOTIDE SEQUENCE [LARGE SCALE GENOMIC DNA]</scope>
    <source>
        <tissue evidence="9">Muscle</tissue>
    </source>
</reference>
<reference evidence="9 10" key="1">
    <citation type="submission" date="2018-04" db="EMBL/GenBank/DDBJ databases">
        <authorList>
            <person name="Zhang X."/>
            <person name="Yuan J."/>
            <person name="Li F."/>
            <person name="Xiang J."/>
        </authorList>
    </citation>
    <scope>NUCLEOTIDE SEQUENCE [LARGE SCALE GENOMIC DNA]</scope>
    <source>
        <tissue evidence="9">Muscle</tissue>
    </source>
</reference>
<protein>
    <recommendedName>
        <fullName evidence="8">Oligomycin sensitivity conferral protein</fullName>
    </recommendedName>
</protein>
<dbReference type="Gene3D" id="1.10.520.20">
    <property type="entry name" value="N-terminal domain of the delta subunit of the F1F0-ATP synthase"/>
    <property type="match status" value="1"/>
</dbReference>
<dbReference type="PRINTS" id="PR00125">
    <property type="entry name" value="ATPASEDELTA"/>
</dbReference>
<evidence type="ECO:0000313" key="10">
    <source>
        <dbReference type="Proteomes" id="UP000283509"/>
    </source>
</evidence>
<evidence type="ECO:0000256" key="1">
    <source>
        <dbReference type="ARBA" id="ARBA00004370"/>
    </source>
</evidence>